<dbReference type="EC" id="3.6.4.13" evidence="1"/>
<organism evidence="1 2">
    <name type="scientific">Linderina macrospora</name>
    <dbReference type="NCBI Taxonomy" id="4868"/>
    <lineage>
        <taxon>Eukaryota</taxon>
        <taxon>Fungi</taxon>
        <taxon>Fungi incertae sedis</taxon>
        <taxon>Zoopagomycota</taxon>
        <taxon>Kickxellomycotina</taxon>
        <taxon>Kickxellomycetes</taxon>
        <taxon>Kickxellales</taxon>
        <taxon>Kickxellaceae</taxon>
        <taxon>Linderina</taxon>
    </lineage>
</organism>
<evidence type="ECO:0000313" key="2">
    <source>
        <dbReference type="Proteomes" id="UP001150603"/>
    </source>
</evidence>
<sequence length="329" mass="37146">MSVFPVAPRFAKMLIVGQQHGCLPYVIAIVAALSVGDPFIKEFHLDADEMDNGEVADEDQVASAEIGNLTNEEVAAKENRRLKRRQYWRTQSKLTGSDPSSDVLKWLTVVGAFEYAGGTEEVCSEYYVRMKAMIEIRKLRAQLTNLVQMYCPGVDLAMDPQMPPPSKLQQSVIRQILLTGFMDHVAVRGDIAGYQDPDEESNKKKRGMHAVPYMTMWSEEPVFVHPESVVYMAARNAGSMPQAIVFSELQRTTRLWAKIVTIVNSKWLATIGQPLCSFGNPLPYPLPKYNDAHDQMTCYVEPRFGPKSWLLPMVKVEESRQGTRWAIDR</sequence>
<comment type="caution">
    <text evidence="1">The sequence shown here is derived from an EMBL/GenBank/DDBJ whole genome shotgun (WGS) entry which is preliminary data.</text>
</comment>
<proteinExistence type="predicted"/>
<feature type="non-terminal residue" evidence="1">
    <location>
        <position position="329"/>
    </location>
</feature>
<reference evidence="1" key="1">
    <citation type="submission" date="2022-07" db="EMBL/GenBank/DDBJ databases">
        <title>Phylogenomic reconstructions and comparative analyses of Kickxellomycotina fungi.</title>
        <authorList>
            <person name="Reynolds N.K."/>
            <person name="Stajich J.E."/>
            <person name="Barry K."/>
            <person name="Grigoriev I.V."/>
            <person name="Crous P."/>
            <person name="Smith M.E."/>
        </authorList>
    </citation>
    <scope>NUCLEOTIDE SEQUENCE</scope>
    <source>
        <strain evidence="1">NRRL 5244</strain>
    </source>
</reference>
<keyword evidence="1" id="KW-0547">Nucleotide-binding</keyword>
<name>A0ACC1IY07_9FUNG</name>
<dbReference type="Proteomes" id="UP001150603">
    <property type="component" value="Unassembled WGS sequence"/>
</dbReference>
<keyword evidence="1" id="KW-0347">Helicase</keyword>
<accession>A0ACC1IY07</accession>
<evidence type="ECO:0000313" key="1">
    <source>
        <dbReference type="EMBL" id="KAJ1927930.1"/>
    </source>
</evidence>
<dbReference type="EMBL" id="JANBPW010006728">
    <property type="protein sequence ID" value="KAJ1927930.1"/>
    <property type="molecule type" value="Genomic_DNA"/>
</dbReference>
<keyword evidence="1" id="KW-0378">Hydrolase</keyword>
<keyword evidence="2" id="KW-1185">Reference proteome</keyword>
<keyword evidence="1" id="KW-0067">ATP-binding</keyword>
<gene>
    <name evidence="1" type="primary">ECM16_2</name>
    <name evidence="1" type="ORF">FBU59_007171</name>
</gene>
<protein>
    <submittedName>
        <fullName evidence="1">ATP-dependent RNA helicase DHR1</fullName>
        <ecNumber evidence="1">3.6.4.13</ecNumber>
    </submittedName>
</protein>